<evidence type="ECO:0000256" key="2">
    <source>
        <dbReference type="ARBA" id="ARBA00022723"/>
    </source>
</evidence>
<dbReference type="Proteomes" id="UP000256708">
    <property type="component" value="Unassembled WGS sequence"/>
</dbReference>
<name>A0A3D8L7S7_9BACT</name>
<feature type="signal peptide" evidence="4">
    <location>
        <begin position="1"/>
        <end position="36"/>
    </location>
</feature>
<dbReference type="EMBL" id="QRGR01000023">
    <property type="protein sequence ID" value="RDV13471.1"/>
    <property type="molecule type" value="Genomic_DNA"/>
</dbReference>
<dbReference type="Pfam" id="PF01546">
    <property type="entry name" value="Peptidase_M20"/>
    <property type="match status" value="1"/>
</dbReference>
<dbReference type="OrthoDB" id="9761532at2"/>
<proteinExistence type="predicted"/>
<dbReference type="GO" id="GO:0006508">
    <property type="term" value="P:proteolysis"/>
    <property type="evidence" value="ECO:0007669"/>
    <property type="project" value="UniProtKB-KW"/>
</dbReference>
<reference evidence="7" key="1">
    <citation type="submission" date="2018-08" db="EMBL/GenBank/DDBJ databases">
        <authorList>
            <person name="Liu Z.-W."/>
            <person name="Du Z.-J."/>
        </authorList>
    </citation>
    <scope>NUCLEOTIDE SEQUENCE [LARGE SCALE GENOMIC DNA]</scope>
    <source>
        <strain evidence="7">H4X</strain>
    </source>
</reference>
<dbReference type="AlphaFoldDB" id="A0A3D8L7S7"/>
<dbReference type="Pfam" id="PF07687">
    <property type="entry name" value="M20_dimer"/>
    <property type="match status" value="1"/>
</dbReference>
<dbReference type="Gene3D" id="3.30.70.360">
    <property type="match status" value="1"/>
</dbReference>
<evidence type="ECO:0000313" key="6">
    <source>
        <dbReference type="EMBL" id="RDV13471.1"/>
    </source>
</evidence>
<feature type="chain" id="PRO_5017717593" evidence="4">
    <location>
        <begin position="37"/>
        <end position="522"/>
    </location>
</feature>
<dbReference type="GO" id="GO:0008233">
    <property type="term" value="F:peptidase activity"/>
    <property type="evidence" value="ECO:0007669"/>
    <property type="project" value="UniProtKB-KW"/>
</dbReference>
<keyword evidence="1" id="KW-0645">Protease</keyword>
<keyword evidence="3 6" id="KW-0378">Hydrolase</keyword>
<keyword evidence="2" id="KW-0479">Metal-binding</keyword>
<evidence type="ECO:0000256" key="3">
    <source>
        <dbReference type="ARBA" id="ARBA00022801"/>
    </source>
</evidence>
<keyword evidence="4" id="KW-0732">Signal</keyword>
<dbReference type="PANTHER" id="PTHR43270">
    <property type="entry name" value="BETA-ALA-HIS DIPEPTIDASE"/>
    <property type="match status" value="1"/>
</dbReference>
<dbReference type="Gene3D" id="3.40.630.10">
    <property type="entry name" value="Zn peptidases"/>
    <property type="match status" value="1"/>
</dbReference>
<protein>
    <submittedName>
        <fullName evidence="6">M20/M25/M40 family metallo-hydrolase</fullName>
    </submittedName>
</protein>
<gene>
    <name evidence="6" type="ORF">DXT99_19120</name>
</gene>
<dbReference type="SUPFAM" id="SSF53187">
    <property type="entry name" value="Zn-dependent exopeptidases"/>
    <property type="match status" value="1"/>
</dbReference>
<feature type="domain" description="Peptidase M20 dimerisation" evidence="5">
    <location>
        <begin position="254"/>
        <end position="404"/>
    </location>
</feature>
<sequence>MAINSCKFFSQTESKYACFSFLLLCTILFTSLSAPAQKLSPKKMDAMVARQMLPALEELKDYVSIPNDAVNPEDIQENVQWAEKAFAKRGFQTSVLKNARLPLFLAEMSFPKASKTVMFYFHLDGQPVRADEWQQEDPFRMVLREKGADGAYEDINWNLLQSTINDEWRVFGRSSSDDKGPIIMLLQALDMLQSERQSPPFNIKVVLDPEEEKGSPGLKETLEKHKDRFQADYLIVMDGPMHASNIPTLTLGCRGSVGFTLATYGPITPQHSGHYGNYAPNPGFLLAKVIASMKDEQGRVLVDGFYNGIAFDEEALKVMAAVPDNKEEINARLVIAEEEKVGNNYQESLQYPSLNIRGMQSAVVGKGAATIVPDEAVALLDIRLVPETEAKRMVSLVDSHIQKQGYTVLNHAPTTEERLRYPQIVFMQSSGGTPAFRTDVNAPISVWLRKALANSYKKEPVVIRMMGGTVPVVSFVQALDVPAVLVPLVNVDNNQHSPDENLRLGNLRMGMKTCLSILTSPI</sequence>
<evidence type="ECO:0000256" key="1">
    <source>
        <dbReference type="ARBA" id="ARBA00022670"/>
    </source>
</evidence>
<comment type="caution">
    <text evidence="6">The sequence shown here is derived from an EMBL/GenBank/DDBJ whole genome shotgun (WGS) entry which is preliminary data.</text>
</comment>
<accession>A0A3D8L7S7</accession>
<dbReference type="InterPro" id="IPR011650">
    <property type="entry name" value="Peptidase_M20_dimer"/>
</dbReference>
<evidence type="ECO:0000313" key="7">
    <source>
        <dbReference type="Proteomes" id="UP000256708"/>
    </source>
</evidence>
<evidence type="ECO:0000259" key="5">
    <source>
        <dbReference type="Pfam" id="PF07687"/>
    </source>
</evidence>
<dbReference type="PANTHER" id="PTHR43270:SF8">
    <property type="entry name" value="DI- AND TRIPEPTIDASE DUG2-RELATED"/>
    <property type="match status" value="1"/>
</dbReference>
<dbReference type="InterPro" id="IPR002933">
    <property type="entry name" value="Peptidase_M20"/>
</dbReference>
<dbReference type="GO" id="GO:0046872">
    <property type="term" value="F:metal ion binding"/>
    <property type="evidence" value="ECO:0007669"/>
    <property type="project" value="UniProtKB-KW"/>
</dbReference>
<dbReference type="InterPro" id="IPR051458">
    <property type="entry name" value="Cyt/Met_Dipeptidase"/>
</dbReference>
<evidence type="ECO:0000256" key="4">
    <source>
        <dbReference type="SAM" id="SignalP"/>
    </source>
</evidence>
<organism evidence="6 7">
    <name type="scientific">Pontibacter diazotrophicus</name>
    <dbReference type="NCBI Taxonomy" id="1400979"/>
    <lineage>
        <taxon>Bacteria</taxon>
        <taxon>Pseudomonadati</taxon>
        <taxon>Bacteroidota</taxon>
        <taxon>Cytophagia</taxon>
        <taxon>Cytophagales</taxon>
        <taxon>Hymenobacteraceae</taxon>
        <taxon>Pontibacter</taxon>
    </lineage>
</organism>
<keyword evidence="7" id="KW-1185">Reference proteome</keyword>